<dbReference type="PANTHER" id="PTHR46327">
    <property type="entry name" value="F16F4.11 PROTEIN-RELATED"/>
    <property type="match status" value="1"/>
</dbReference>
<feature type="domain" description="Myb/SANT-like DNA-binding" evidence="3">
    <location>
        <begin position="118"/>
        <end position="208"/>
    </location>
</feature>
<feature type="region of interest" description="Disordered" evidence="2">
    <location>
        <begin position="267"/>
        <end position="305"/>
    </location>
</feature>
<dbReference type="InterPro" id="IPR044822">
    <property type="entry name" value="Myb_DNA-bind_4"/>
</dbReference>
<proteinExistence type="predicted"/>
<feature type="compositionally biased region" description="Basic and acidic residues" evidence="2">
    <location>
        <begin position="267"/>
        <end position="279"/>
    </location>
</feature>
<dbReference type="Pfam" id="PF13837">
    <property type="entry name" value="Myb_DNA-bind_4"/>
    <property type="match status" value="1"/>
</dbReference>
<dbReference type="PANTHER" id="PTHR46327:SF3">
    <property type="entry name" value="TRANSCRIPTION FACTOR"/>
    <property type="match status" value="1"/>
</dbReference>
<dbReference type="AlphaFoldDB" id="A0A6P5GGJ7"/>
<feature type="compositionally biased region" description="Acidic residues" evidence="2">
    <location>
        <begin position="280"/>
        <end position="297"/>
    </location>
</feature>
<evidence type="ECO:0000256" key="1">
    <source>
        <dbReference type="SAM" id="Coils"/>
    </source>
</evidence>
<name>A0A6P5GGJ7_ANACO</name>
<reference evidence="5" key="2">
    <citation type="submission" date="2025-08" db="UniProtKB">
        <authorList>
            <consortium name="RefSeq"/>
        </authorList>
    </citation>
    <scope>IDENTIFICATION</scope>
    <source>
        <tissue evidence="5">Leaf</tissue>
    </source>
</reference>
<evidence type="ECO:0000313" key="5">
    <source>
        <dbReference type="RefSeq" id="XP_020107064.1"/>
    </source>
</evidence>
<evidence type="ECO:0000313" key="4">
    <source>
        <dbReference type="Proteomes" id="UP000515123"/>
    </source>
</evidence>
<dbReference type="GeneID" id="109723194"/>
<dbReference type="RefSeq" id="XP_020107064.1">
    <property type="nucleotide sequence ID" value="XM_020251475.1"/>
</dbReference>
<feature type="coiled-coil region" evidence="1">
    <location>
        <begin position="403"/>
        <end position="435"/>
    </location>
</feature>
<feature type="region of interest" description="Disordered" evidence="2">
    <location>
        <begin position="83"/>
        <end position="116"/>
    </location>
</feature>
<evidence type="ECO:0000259" key="3">
    <source>
        <dbReference type="Pfam" id="PF13837"/>
    </source>
</evidence>
<feature type="compositionally biased region" description="Polar residues" evidence="2">
    <location>
        <begin position="43"/>
        <end position="56"/>
    </location>
</feature>
<accession>A0A6P5GGJ7</accession>
<organism evidence="4 5">
    <name type="scientific">Ananas comosus</name>
    <name type="common">Pineapple</name>
    <name type="synonym">Ananas ananas</name>
    <dbReference type="NCBI Taxonomy" id="4615"/>
    <lineage>
        <taxon>Eukaryota</taxon>
        <taxon>Viridiplantae</taxon>
        <taxon>Streptophyta</taxon>
        <taxon>Embryophyta</taxon>
        <taxon>Tracheophyta</taxon>
        <taxon>Spermatophyta</taxon>
        <taxon>Magnoliopsida</taxon>
        <taxon>Liliopsida</taxon>
        <taxon>Poales</taxon>
        <taxon>Bromeliaceae</taxon>
        <taxon>Bromelioideae</taxon>
        <taxon>Ananas</taxon>
    </lineage>
</organism>
<feature type="compositionally biased region" description="Acidic residues" evidence="2">
    <location>
        <begin position="92"/>
        <end position="102"/>
    </location>
</feature>
<feature type="region of interest" description="Disordered" evidence="2">
    <location>
        <begin position="25"/>
        <end position="56"/>
    </location>
</feature>
<dbReference type="Gramene" id="Aco003181.1.mrna1">
    <property type="protein sequence ID" value="Aco003181.1.mrna1.cds1"/>
    <property type="gene ID" value="Aco003181.1.path1"/>
</dbReference>
<gene>
    <name evidence="5" type="primary">LOC109723194</name>
</gene>
<dbReference type="OrthoDB" id="641566at2759"/>
<sequence length="444" mass="50895">MEGNIQPGNMIPGSSYGVLDLQSSMDINHQNPSHPLFHPPQQQPNNLGSALNPSMNGTFPLSMNHMPECNHQHGVLYMDYSKGERGKHSLSDEEDPSLMEEGNDGHHEKGKKGSPWHRMKWTDAMVRLLITAVSYIGEDASADCHIGGRRKFAILQKKGKWKAISKVMVERGCYVSPQQCEDKFNDLNKRYKRLTDILGRGTSCKVVENPALLDAMDHISDKLKDDVRKILSSKHLFYEEMCSYHNGNRLNLPHDLALQRSLQVALRSKDEQEMRRGANEDADEDDQSGDTEDEEDNNGEHHVLHGDMGDSCFIKRMKHGMDNEDMAFAANSSGSHDCARKSPVMGITVDMNQAFPDGSNFALSEKQLMSSHSIQLEEQRLHIQVQMLELEKQRFKWERFSKKKDRELQKMRMENERMRLDNERLAMELRHKEIELDLKLTRNQ</sequence>
<dbReference type="Proteomes" id="UP000515123">
    <property type="component" value="Linkage group 17"/>
</dbReference>
<evidence type="ECO:0000256" key="2">
    <source>
        <dbReference type="SAM" id="MobiDB-lite"/>
    </source>
</evidence>
<dbReference type="Gene3D" id="1.10.10.60">
    <property type="entry name" value="Homeodomain-like"/>
    <property type="match status" value="1"/>
</dbReference>
<reference evidence="4" key="1">
    <citation type="journal article" date="2015" name="Nat. Genet.">
        <title>The pineapple genome and the evolution of CAM photosynthesis.</title>
        <authorList>
            <person name="Ming R."/>
            <person name="VanBuren R."/>
            <person name="Wai C.M."/>
            <person name="Tang H."/>
            <person name="Schatz M.C."/>
            <person name="Bowers J.E."/>
            <person name="Lyons E."/>
            <person name="Wang M.L."/>
            <person name="Chen J."/>
            <person name="Biggers E."/>
            <person name="Zhang J."/>
            <person name="Huang L."/>
            <person name="Zhang L."/>
            <person name="Miao W."/>
            <person name="Zhang J."/>
            <person name="Ye Z."/>
            <person name="Miao C."/>
            <person name="Lin Z."/>
            <person name="Wang H."/>
            <person name="Zhou H."/>
            <person name="Yim W.C."/>
            <person name="Priest H.D."/>
            <person name="Zheng C."/>
            <person name="Woodhouse M."/>
            <person name="Edger P.P."/>
            <person name="Guyot R."/>
            <person name="Guo H.B."/>
            <person name="Guo H."/>
            <person name="Zheng G."/>
            <person name="Singh R."/>
            <person name="Sharma A."/>
            <person name="Min X."/>
            <person name="Zheng Y."/>
            <person name="Lee H."/>
            <person name="Gurtowski J."/>
            <person name="Sedlazeck F.J."/>
            <person name="Harkess A."/>
            <person name="McKain M.R."/>
            <person name="Liao Z."/>
            <person name="Fang J."/>
            <person name="Liu J."/>
            <person name="Zhang X."/>
            <person name="Zhang Q."/>
            <person name="Hu W."/>
            <person name="Qin Y."/>
            <person name="Wang K."/>
            <person name="Chen L.Y."/>
            <person name="Shirley N."/>
            <person name="Lin Y.R."/>
            <person name="Liu L.Y."/>
            <person name="Hernandez A.G."/>
            <person name="Wright C.L."/>
            <person name="Bulone V."/>
            <person name="Tuskan G.A."/>
            <person name="Heath K."/>
            <person name="Zee F."/>
            <person name="Moore P.H."/>
            <person name="Sunkar R."/>
            <person name="Leebens-Mack J.H."/>
            <person name="Mockler T."/>
            <person name="Bennetzen J.L."/>
            <person name="Freeling M."/>
            <person name="Sankoff D."/>
            <person name="Paterson A.H."/>
            <person name="Zhu X."/>
            <person name="Yang X."/>
            <person name="Smith J.A."/>
            <person name="Cushman J.C."/>
            <person name="Paull R.E."/>
            <person name="Yu Q."/>
        </authorList>
    </citation>
    <scope>NUCLEOTIDE SEQUENCE [LARGE SCALE GENOMIC DNA]</scope>
    <source>
        <strain evidence="4">cv. F153</strain>
    </source>
</reference>
<keyword evidence="1" id="KW-0175">Coiled coil</keyword>
<protein>
    <submittedName>
        <fullName evidence="5">Uncharacterized protein LOC109723194</fullName>
    </submittedName>
</protein>
<keyword evidence="4" id="KW-1185">Reference proteome</keyword>